<comment type="caution">
    <text evidence="1">The sequence shown here is derived from an EMBL/GenBank/DDBJ whole genome shotgun (WGS) entry which is preliminary data.</text>
</comment>
<evidence type="ECO:0000313" key="2">
    <source>
        <dbReference type="Proteomes" id="UP001320706"/>
    </source>
</evidence>
<proteinExistence type="predicted"/>
<name>A0ACC3SLM8_9PEZI</name>
<dbReference type="EMBL" id="JAMKPW020000004">
    <property type="protein sequence ID" value="KAK8219213.1"/>
    <property type="molecule type" value="Genomic_DNA"/>
</dbReference>
<evidence type="ECO:0000313" key="1">
    <source>
        <dbReference type="EMBL" id="KAK8219213.1"/>
    </source>
</evidence>
<sequence length="105" mass="11452">MSSIRASFALRRSFLSAAPSRSFQTSRILAAGKESALGNENRAEEAEAAKQKQLKKQKEGKGEWHEELASDSESIVKADRGDIDASADTIKKLQEESAKVASKKE</sequence>
<accession>A0ACC3SLM8</accession>
<organism evidence="1 2">
    <name type="scientific">Zalaria obscura</name>
    <dbReference type="NCBI Taxonomy" id="2024903"/>
    <lineage>
        <taxon>Eukaryota</taxon>
        <taxon>Fungi</taxon>
        <taxon>Dikarya</taxon>
        <taxon>Ascomycota</taxon>
        <taxon>Pezizomycotina</taxon>
        <taxon>Dothideomycetes</taxon>
        <taxon>Dothideomycetidae</taxon>
        <taxon>Dothideales</taxon>
        <taxon>Zalariaceae</taxon>
        <taxon>Zalaria</taxon>
    </lineage>
</organism>
<gene>
    <name evidence="1" type="ORF">M8818_000945</name>
</gene>
<protein>
    <submittedName>
        <fullName evidence="1">Uncharacterized protein</fullName>
    </submittedName>
</protein>
<keyword evidence="2" id="KW-1185">Reference proteome</keyword>
<dbReference type="Proteomes" id="UP001320706">
    <property type="component" value="Unassembled WGS sequence"/>
</dbReference>
<reference evidence="1" key="1">
    <citation type="submission" date="2024-02" db="EMBL/GenBank/DDBJ databases">
        <title>Metagenome Assembled Genome of Zalaria obscura JY119.</title>
        <authorList>
            <person name="Vighnesh L."/>
            <person name="Jagadeeshwari U."/>
            <person name="Venkata Ramana C."/>
            <person name="Sasikala C."/>
        </authorList>
    </citation>
    <scope>NUCLEOTIDE SEQUENCE</scope>
    <source>
        <strain evidence="1">JY119</strain>
    </source>
</reference>